<dbReference type="Pfam" id="PF02163">
    <property type="entry name" value="Peptidase_M50"/>
    <property type="match status" value="2"/>
</dbReference>
<feature type="transmembrane region" description="Helical" evidence="11">
    <location>
        <begin position="109"/>
        <end position="134"/>
    </location>
</feature>
<dbReference type="EC" id="3.4.24.-" evidence="11"/>
<keyword evidence="11" id="KW-0479">Metal-binding</keyword>
<feature type="transmembrane region" description="Helical" evidence="11">
    <location>
        <begin position="349"/>
        <end position="370"/>
    </location>
</feature>
<evidence type="ECO:0000256" key="1">
    <source>
        <dbReference type="ARBA" id="ARBA00001947"/>
    </source>
</evidence>
<keyword evidence="10 11" id="KW-0472">Membrane</keyword>
<protein>
    <recommendedName>
        <fullName evidence="11">Zinc metalloprotease</fullName>
        <ecNumber evidence="11">3.4.24.-</ecNumber>
    </recommendedName>
</protein>
<comment type="similarity">
    <text evidence="3 11">Belongs to the peptidase M50B family.</text>
</comment>
<feature type="transmembrane region" description="Helical" evidence="11">
    <location>
        <begin position="312"/>
        <end position="337"/>
    </location>
</feature>
<evidence type="ECO:0000256" key="9">
    <source>
        <dbReference type="ARBA" id="ARBA00023049"/>
    </source>
</evidence>
<dbReference type="GO" id="GO:0004222">
    <property type="term" value="F:metalloendopeptidase activity"/>
    <property type="evidence" value="ECO:0007669"/>
    <property type="project" value="InterPro"/>
</dbReference>
<dbReference type="Pfam" id="PF17820">
    <property type="entry name" value="PDZ_6"/>
    <property type="match status" value="1"/>
</dbReference>
<keyword evidence="5 11" id="KW-0812">Transmembrane</keyword>
<feature type="transmembrane region" description="Helical" evidence="11">
    <location>
        <begin position="248"/>
        <end position="270"/>
    </location>
</feature>
<keyword evidence="6 11" id="KW-0378">Hydrolase</keyword>
<dbReference type="GO" id="GO:0046872">
    <property type="term" value="F:metal ion binding"/>
    <property type="evidence" value="ECO:0007669"/>
    <property type="project" value="UniProtKB-KW"/>
</dbReference>
<comment type="cofactor">
    <cofactor evidence="1 11">
        <name>Zn(2+)</name>
        <dbReference type="ChEBI" id="CHEBI:29105"/>
    </cofactor>
</comment>
<dbReference type="InterPro" id="IPR008915">
    <property type="entry name" value="Peptidase_M50"/>
</dbReference>
<evidence type="ECO:0000256" key="2">
    <source>
        <dbReference type="ARBA" id="ARBA00004141"/>
    </source>
</evidence>
<dbReference type="Gene3D" id="2.30.42.10">
    <property type="match status" value="1"/>
</dbReference>
<evidence type="ECO:0000256" key="4">
    <source>
        <dbReference type="ARBA" id="ARBA00022670"/>
    </source>
</evidence>
<dbReference type="EMBL" id="MHIM01000034">
    <property type="protein sequence ID" value="OGY51581.1"/>
    <property type="molecule type" value="Genomic_DNA"/>
</dbReference>
<accession>A0A1G1YH42</accession>
<keyword evidence="8 11" id="KW-1133">Transmembrane helix</keyword>
<evidence type="ECO:0000256" key="10">
    <source>
        <dbReference type="ARBA" id="ARBA00023136"/>
    </source>
</evidence>
<dbReference type="NCBIfam" id="TIGR00054">
    <property type="entry name" value="RIP metalloprotease RseP"/>
    <property type="match status" value="1"/>
</dbReference>
<evidence type="ECO:0000259" key="12">
    <source>
        <dbReference type="PROSITE" id="PS50106"/>
    </source>
</evidence>
<evidence type="ECO:0000256" key="8">
    <source>
        <dbReference type="ARBA" id="ARBA00022989"/>
    </source>
</evidence>
<name>A0A1G1YH42_9BACT</name>
<gene>
    <name evidence="13" type="ORF">A3A02_02115</name>
</gene>
<dbReference type="InterPro" id="IPR004387">
    <property type="entry name" value="Pept_M50_Zn"/>
</dbReference>
<evidence type="ECO:0000256" key="6">
    <source>
        <dbReference type="ARBA" id="ARBA00022801"/>
    </source>
</evidence>
<dbReference type="InterPro" id="IPR036034">
    <property type="entry name" value="PDZ_sf"/>
</dbReference>
<dbReference type="CDD" id="cd06163">
    <property type="entry name" value="S2P-M50_PDZ_RseP-like"/>
    <property type="match status" value="1"/>
</dbReference>
<dbReference type="AlphaFoldDB" id="A0A1G1YH42"/>
<feature type="transmembrane region" description="Helical" evidence="11">
    <location>
        <begin position="6"/>
        <end position="25"/>
    </location>
</feature>
<organism evidence="13 14">
    <name type="scientific">Candidatus Buchananbacteria bacterium RIFCSPLOWO2_01_FULL_39_33</name>
    <dbReference type="NCBI Taxonomy" id="1797543"/>
    <lineage>
        <taxon>Bacteria</taxon>
        <taxon>Candidatus Buchananiibacteriota</taxon>
    </lineage>
</organism>
<dbReference type="PROSITE" id="PS50106">
    <property type="entry name" value="PDZ"/>
    <property type="match status" value="1"/>
</dbReference>
<feature type="transmembrane region" description="Helical" evidence="11">
    <location>
        <begin position="282"/>
        <end position="306"/>
    </location>
</feature>
<keyword evidence="9 11" id="KW-0482">Metalloprotease</keyword>
<dbReference type="InterPro" id="IPR001478">
    <property type="entry name" value="PDZ"/>
</dbReference>
<dbReference type="PANTHER" id="PTHR42837">
    <property type="entry name" value="REGULATOR OF SIGMA-E PROTEASE RSEP"/>
    <property type="match status" value="1"/>
</dbReference>
<evidence type="ECO:0000256" key="7">
    <source>
        <dbReference type="ARBA" id="ARBA00022833"/>
    </source>
</evidence>
<evidence type="ECO:0000256" key="11">
    <source>
        <dbReference type="RuleBase" id="RU362031"/>
    </source>
</evidence>
<keyword evidence="7 11" id="KW-0862">Zinc</keyword>
<comment type="subcellular location">
    <subcellularLocation>
        <location evidence="2">Membrane</location>
        <topology evidence="2">Multi-pass membrane protein</topology>
    </subcellularLocation>
</comment>
<evidence type="ECO:0000256" key="5">
    <source>
        <dbReference type="ARBA" id="ARBA00022692"/>
    </source>
</evidence>
<dbReference type="GO" id="GO:0006508">
    <property type="term" value="P:proteolysis"/>
    <property type="evidence" value="ECO:0007669"/>
    <property type="project" value="UniProtKB-KW"/>
</dbReference>
<evidence type="ECO:0000313" key="13">
    <source>
        <dbReference type="EMBL" id="OGY51581.1"/>
    </source>
</evidence>
<dbReference type="InterPro" id="IPR041489">
    <property type="entry name" value="PDZ_6"/>
</dbReference>
<sequence>MLITLIIFIAVLSVIVFVHEIGHFYTARRLGVKVEEFGLGLPPRIFGIRKVDGHFKFTWGRSAIDKDSPTVYSLNLFPIGGFVKIKGEGGEEAQSPDSFAGKAVWRRSAIISAGVIMNVVLCMVLLSIGFGFGLPSALGDKVDSRAVVSDKNIQVIEVIANSPAKEAGLRAGDTIVSIGGQKFSDIKELNSYLSSNENQELSVIISRGQTEITKSIKVKKYSFENREIIGFGVGLIETAIVRYPWYLAIYKGIIATFIWLAAIVVAFATVIKNLVIGAPTGVEVAGPVGIAVLTGQAVNLGFIHLLQFTALLSLNLAIINILPFPALDGGRLLFLVIEKIRGRSIKREWENLVHNIGFVLLMILILFVTFSDVTKYGGGLWRVIRNSVGF</sequence>
<dbReference type="GO" id="GO:0016020">
    <property type="term" value="C:membrane"/>
    <property type="evidence" value="ECO:0007669"/>
    <property type="project" value="UniProtKB-SubCell"/>
</dbReference>
<evidence type="ECO:0000256" key="3">
    <source>
        <dbReference type="ARBA" id="ARBA00007931"/>
    </source>
</evidence>
<dbReference type="Proteomes" id="UP000177376">
    <property type="component" value="Unassembled WGS sequence"/>
</dbReference>
<evidence type="ECO:0000313" key="14">
    <source>
        <dbReference type="Proteomes" id="UP000177376"/>
    </source>
</evidence>
<dbReference type="SUPFAM" id="SSF50156">
    <property type="entry name" value="PDZ domain-like"/>
    <property type="match status" value="1"/>
</dbReference>
<dbReference type="PANTHER" id="PTHR42837:SF2">
    <property type="entry name" value="MEMBRANE METALLOPROTEASE ARASP2, CHLOROPLASTIC-RELATED"/>
    <property type="match status" value="1"/>
</dbReference>
<dbReference type="SMART" id="SM00228">
    <property type="entry name" value="PDZ"/>
    <property type="match status" value="1"/>
</dbReference>
<comment type="caution">
    <text evidence="13">The sequence shown here is derived from an EMBL/GenBank/DDBJ whole genome shotgun (WGS) entry which is preliminary data.</text>
</comment>
<reference evidence="13 14" key="1">
    <citation type="journal article" date="2016" name="Nat. Commun.">
        <title>Thousands of microbial genomes shed light on interconnected biogeochemical processes in an aquifer system.</title>
        <authorList>
            <person name="Anantharaman K."/>
            <person name="Brown C.T."/>
            <person name="Hug L.A."/>
            <person name="Sharon I."/>
            <person name="Castelle C.J."/>
            <person name="Probst A.J."/>
            <person name="Thomas B.C."/>
            <person name="Singh A."/>
            <person name="Wilkins M.J."/>
            <person name="Karaoz U."/>
            <person name="Brodie E.L."/>
            <person name="Williams K.H."/>
            <person name="Hubbard S.S."/>
            <person name="Banfield J.F."/>
        </authorList>
    </citation>
    <scope>NUCLEOTIDE SEQUENCE [LARGE SCALE GENOMIC DNA]</scope>
</reference>
<proteinExistence type="inferred from homology"/>
<keyword evidence="4 13" id="KW-0645">Protease</keyword>
<feature type="domain" description="PDZ" evidence="12">
    <location>
        <begin position="130"/>
        <end position="186"/>
    </location>
</feature>